<sequence>MSWALPIEAAIISGDVLVFGAAVPPLIQFFKGLSAKKLQNDVEESQKLMKANGDISKLIRKLSDMKQNHGRIMV</sequence>
<gene>
    <name evidence="1" type="ORF">GPM918_LOCUS9373</name>
    <name evidence="2" type="ORF">SRO942_LOCUS9374</name>
</gene>
<comment type="caution">
    <text evidence="1">The sequence shown here is derived from an EMBL/GenBank/DDBJ whole genome shotgun (WGS) entry which is preliminary data.</text>
</comment>
<evidence type="ECO:0000313" key="3">
    <source>
        <dbReference type="Proteomes" id="UP000663829"/>
    </source>
</evidence>
<reference evidence="1" key="1">
    <citation type="submission" date="2021-02" db="EMBL/GenBank/DDBJ databases">
        <authorList>
            <person name="Nowell W R."/>
        </authorList>
    </citation>
    <scope>NUCLEOTIDE SEQUENCE</scope>
</reference>
<keyword evidence="3" id="KW-1185">Reference proteome</keyword>
<dbReference type="EMBL" id="CAJNOQ010001736">
    <property type="protein sequence ID" value="CAF0915538.1"/>
    <property type="molecule type" value="Genomic_DNA"/>
</dbReference>
<dbReference type="Proteomes" id="UP000663829">
    <property type="component" value="Unassembled WGS sequence"/>
</dbReference>
<organism evidence="1 3">
    <name type="scientific">Didymodactylos carnosus</name>
    <dbReference type="NCBI Taxonomy" id="1234261"/>
    <lineage>
        <taxon>Eukaryota</taxon>
        <taxon>Metazoa</taxon>
        <taxon>Spiralia</taxon>
        <taxon>Gnathifera</taxon>
        <taxon>Rotifera</taxon>
        <taxon>Eurotatoria</taxon>
        <taxon>Bdelloidea</taxon>
        <taxon>Philodinida</taxon>
        <taxon>Philodinidae</taxon>
        <taxon>Didymodactylos</taxon>
    </lineage>
</organism>
<evidence type="ECO:0000313" key="2">
    <source>
        <dbReference type="EMBL" id="CAF3695784.1"/>
    </source>
</evidence>
<dbReference type="AlphaFoldDB" id="A0A814APL7"/>
<name>A0A814APL7_9BILA</name>
<dbReference type="EMBL" id="CAJOBC010001736">
    <property type="protein sequence ID" value="CAF3695784.1"/>
    <property type="molecule type" value="Genomic_DNA"/>
</dbReference>
<proteinExistence type="predicted"/>
<protein>
    <submittedName>
        <fullName evidence="1">Uncharacterized protein</fullName>
    </submittedName>
</protein>
<dbReference type="Proteomes" id="UP000681722">
    <property type="component" value="Unassembled WGS sequence"/>
</dbReference>
<evidence type="ECO:0000313" key="1">
    <source>
        <dbReference type="EMBL" id="CAF0915538.1"/>
    </source>
</evidence>
<accession>A0A814APL7</accession>